<accession>A0AA88GCB8</accession>
<proteinExistence type="predicted"/>
<protein>
    <submittedName>
        <fullName evidence="1">Uncharacterized protein</fullName>
    </submittedName>
</protein>
<sequence length="391" mass="44511">MRLLEGNTSSSDELILTYGRPFTMKSVHGRMLTFNTHEYSAKTFLNAFVQISASDVQSTSVKPSGGALMGAVSHIDASTVKDYIKTVYENASSPSHYGVFIMQPANSKVSKNSPVCYGQIVHIYFVRDQDQKKESCGKYLIMNANFPQLGFVSDGDHQNSEPIAVSAIKTLPNEELQNFPVRIGEDIGLKRVVCNQLDQYYLSCRKANNICQRNKSTNLAAWEKFTLCFENGKSVPPSERDRLLNSLYSETTYLRDRTVIISFRNQFKKAVPKENIPTEDELKTIIENEIGFPTEEVSYIDSMNDWMVEEQIDEEELEEPTTSSLGEAQKEYETPKVLQNDNKEKKIFTKYAKVVFKKKSHRDILGDIFLYQITKSLLIKCMIPKDFAKKK</sequence>
<organism evidence="1 2">
    <name type="scientific">Naegleria lovaniensis</name>
    <name type="common">Amoeba</name>
    <dbReference type="NCBI Taxonomy" id="51637"/>
    <lineage>
        <taxon>Eukaryota</taxon>
        <taxon>Discoba</taxon>
        <taxon>Heterolobosea</taxon>
        <taxon>Tetramitia</taxon>
        <taxon>Eutetramitia</taxon>
        <taxon>Vahlkampfiidae</taxon>
        <taxon>Naegleria</taxon>
    </lineage>
</organism>
<dbReference type="EMBL" id="PYSW02000064">
    <property type="protein sequence ID" value="KAG2372923.1"/>
    <property type="molecule type" value="Genomic_DNA"/>
</dbReference>
<gene>
    <name evidence="1" type="ORF">C9374_013045</name>
</gene>
<dbReference type="RefSeq" id="XP_044542097.1">
    <property type="nucleotide sequence ID" value="XM_044688878.1"/>
</dbReference>
<name>A0AA88GCB8_NAELO</name>
<evidence type="ECO:0000313" key="2">
    <source>
        <dbReference type="Proteomes" id="UP000816034"/>
    </source>
</evidence>
<dbReference type="Proteomes" id="UP000816034">
    <property type="component" value="Unassembled WGS sequence"/>
</dbReference>
<keyword evidence="2" id="KW-1185">Reference proteome</keyword>
<comment type="caution">
    <text evidence="1">The sequence shown here is derived from an EMBL/GenBank/DDBJ whole genome shotgun (WGS) entry which is preliminary data.</text>
</comment>
<dbReference type="GeneID" id="68105498"/>
<dbReference type="AlphaFoldDB" id="A0AA88GCB8"/>
<evidence type="ECO:0000313" key="1">
    <source>
        <dbReference type="EMBL" id="KAG2372923.1"/>
    </source>
</evidence>
<reference evidence="1 2" key="1">
    <citation type="journal article" date="2018" name="BMC Genomics">
        <title>The genome of Naegleria lovaniensis, the basis for a comparative approach to unravel pathogenicity factors of the human pathogenic amoeba N. fowleri.</title>
        <authorList>
            <person name="Liechti N."/>
            <person name="Schurch N."/>
            <person name="Bruggmann R."/>
            <person name="Wittwer M."/>
        </authorList>
    </citation>
    <scope>NUCLEOTIDE SEQUENCE [LARGE SCALE GENOMIC DNA]</scope>
    <source>
        <strain evidence="1 2">ATCC 30569</strain>
    </source>
</reference>